<sequence>MLPNRRYWNSVAAASAVICFYRCTGYEVLVYLDATVVRTIQPLEERPDVVEKDFLLGQYTTREKLFRNTELISQSKSHRLVGKYPAFINKGFQLFQNQHKNRSAFGVNHQA</sequence>
<protein>
    <submittedName>
        <fullName evidence="1">Uncharacterized protein</fullName>
    </submittedName>
</protein>
<dbReference type="Proteomes" id="UP000008909">
    <property type="component" value="Unassembled WGS sequence"/>
</dbReference>
<evidence type="ECO:0000313" key="2">
    <source>
        <dbReference type="Proteomes" id="UP000008909"/>
    </source>
</evidence>
<reference key="2">
    <citation type="submission" date="2011-10" db="EMBL/GenBank/DDBJ databases">
        <title>The genome and transcriptome sequence of Clonorchis sinensis provide insights into the carcinogenic liver fluke.</title>
        <authorList>
            <person name="Wang X."/>
            <person name="Huang Y."/>
            <person name="Chen W."/>
            <person name="Liu H."/>
            <person name="Guo L."/>
            <person name="Chen Y."/>
            <person name="Luo F."/>
            <person name="Zhou W."/>
            <person name="Sun J."/>
            <person name="Mao Q."/>
            <person name="Liang P."/>
            <person name="Zhou C."/>
            <person name="Tian Y."/>
            <person name="Men J."/>
            <person name="Lv X."/>
            <person name="Huang L."/>
            <person name="Zhou J."/>
            <person name="Hu Y."/>
            <person name="Li R."/>
            <person name="Zhang F."/>
            <person name="Lei H."/>
            <person name="Li X."/>
            <person name="Hu X."/>
            <person name="Liang C."/>
            <person name="Xu J."/>
            <person name="Wu Z."/>
            <person name="Yu X."/>
        </authorList>
    </citation>
    <scope>NUCLEOTIDE SEQUENCE</scope>
    <source>
        <strain>Henan</strain>
    </source>
</reference>
<reference evidence="1" key="1">
    <citation type="journal article" date="2011" name="Genome Biol.">
        <title>The draft genome of the carcinogenic human liver fluke Clonorchis sinensis.</title>
        <authorList>
            <person name="Wang X."/>
            <person name="Chen W."/>
            <person name="Huang Y."/>
            <person name="Sun J."/>
            <person name="Men J."/>
            <person name="Liu H."/>
            <person name="Luo F."/>
            <person name="Guo L."/>
            <person name="Lv X."/>
            <person name="Deng C."/>
            <person name="Zhou C."/>
            <person name="Fan Y."/>
            <person name="Li X."/>
            <person name="Huang L."/>
            <person name="Hu Y."/>
            <person name="Liang C."/>
            <person name="Hu X."/>
            <person name="Xu J."/>
            <person name="Yu X."/>
        </authorList>
    </citation>
    <scope>NUCLEOTIDE SEQUENCE [LARGE SCALE GENOMIC DNA]</scope>
    <source>
        <strain evidence="1">Henan</strain>
    </source>
</reference>
<evidence type="ECO:0000313" key="1">
    <source>
        <dbReference type="EMBL" id="GAA49001.1"/>
    </source>
</evidence>
<name>G7Y7R6_CLOSI</name>
<dbReference type="AlphaFoldDB" id="G7Y7R6"/>
<keyword evidence="2" id="KW-1185">Reference proteome</keyword>
<organism evidence="1 2">
    <name type="scientific">Clonorchis sinensis</name>
    <name type="common">Chinese liver fluke</name>
    <dbReference type="NCBI Taxonomy" id="79923"/>
    <lineage>
        <taxon>Eukaryota</taxon>
        <taxon>Metazoa</taxon>
        <taxon>Spiralia</taxon>
        <taxon>Lophotrochozoa</taxon>
        <taxon>Platyhelminthes</taxon>
        <taxon>Trematoda</taxon>
        <taxon>Digenea</taxon>
        <taxon>Opisthorchiida</taxon>
        <taxon>Opisthorchiata</taxon>
        <taxon>Opisthorchiidae</taxon>
        <taxon>Clonorchis</taxon>
    </lineage>
</organism>
<dbReference type="EMBL" id="DF142924">
    <property type="protein sequence ID" value="GAA49001.1"/>
    <property type="molecule type" value="Genomic_DNA"/>
</dbReference>
<accession>G7Y7R6</accession>
<gene>
    <name evidence="1" type="ORF">CLF_102364</name>
</gene>
<proteinExistence type="predicted"/>